<sequence>MSLWSIEVLQLAKCNNEHELYDLDTDPHQMTNLLSENEKVSLSHHILGIGIPKVVLRLDSLLLVLKSYKGKVCVTLWKALHPNRAVNCLKDALNEVYDHFYEAEQSTRVVFDEYMRGYLLHAEGPQFDFDRDGQGNNLIRDGLLWHEWV</sequence>
<reference evidence="1" key="2">
    <citation type="journal article" date="2023" name="IMA Fungus">
        <title>Comparative genomic study of the Penicillium genus elucidates a diverse pangenome and 15 lateral gene transfer events.</title>
        <authorList>
            <person name="Petersen C."/>
            <person name="Sorensen T."/>
            <person name="Nielsen M.R."/>
            <person name="Sondergaard T.E."/>
            <person name="Sorensen J.L."/>
            <person name="Fitzpatrick D.A."/>
            <person name="Frisvad J.C."/>
            <person name="Nielsen K.L."/>
        </authorList>
    </citation>
    <scope>NUCLEOTIDE SEQUENCE</scope>
    <source>
        <strain evidence="1">IBT 30761</strain>
    </source>
</reference>
<comment type="caution">
    <text evidence="1">The sequence shown here is derived from an EMBL/GenBank/DDBJ whole genome shotgun (WGS) entry which is preliminary data.</text>
</comment>
<dbReference type="SUPFAM" id="SSF53649">
    <property type="entry name" value="Alkaline phosphatase-like"/>
    <property type="match status" value="1"/>
</dbReference>
<protein>
    <submittedName>
        <fullName evidence="1">Uncharacterized protein</fullName>
    </submittedName>
</protein>
<evidence type="ECO:0000313" key="1">
    <source>
        <dbReference type="EMBL" id="KAJ5111111.1"/>
    </source>
</evidence>
<dbReference type="EMBL" id="JAPQKI010000002">
    <property type="protein sequence ID" value="KAJ5111111.1"/>
    <property type="molecule type" value="Genomic_DNA"/>
</dbReference>
<dbReference type="AlphaFoldDB" id="A0A9W9G347"/>
<dbReference type="InterPro" id="IPR017850">
    <property type="entry name" value="Alkaline_phosphatase_core_sf"/>
</dbReference>
<reference evidence="1" key="1">
    <citation type="submission" date="2022-11" db="EMBL/GenBank/DDBJ databases">
        <authorList>
            <person name="Petersen C."/>
        </authorList>
    </citation>
    <scope>NUCLEOTIDE SEQUENCE</scope>
    <source>
        <strain evidence="1">IBT 30761</strain>
    </source>
</reference>
<keyword evidence="2" id="KW-1185">Reference proteome</keyword>
<gene>
    <name evidence="1" type="ORF">N7532_001646</name>
</gene>
<name>A0A9W9G347_9EURO</name>
<accession>A0A9W9G347</accession>
<organism evidence="1 2">
    <name type="scientific">Penicillium argentinense</name>
    <dbReference type="NCBI Taxonomy" id="1131581"/>
    <lineage>
        <taxon>Eukaryota</taxon>
        <taxon>Fungi</taxon>
        <taxon>Dikarya</taxon>
        <taxon>Ascomycota</taxon>
        <taxon>Pezizomycotina</taxon>
        <taxon>Eurotiomycetes</taxon>
        <taxon>Eurotiomycetidae</taxon>
        <taxon>Eurotiales</taxon>
        <taxon>Aspergillaceae</taxon>
        <taxon>Penicillium</taxon>
    </lineage>
</organism>
<evidence type="ECO:0000313" key="2">
    <source>
        <dbReference type="Proteomes" id="UP001149074"/>
    </source>
</evidence>
<dbReference type="Proteomes" id="UP001149074">
    <property type="component" value="Unassembled WGS sequence"/>
</dbReference>
<dbReference type="RefSeq" id="XP_056479181.1">
    <property type="nucleotide sequence ID" value="XM_056614140.1"/>
</dbReference>
<dbReference type="GeneID" id="81353119"/>
<proteinExistence type="predicted"/>